<dbReference type="Pfam" id="PF00501">
    <property type="entry name" value="AMP-binding"/>
    <property type="match status" value="1"/>
</dbReference>
<keyword evidence="2" id="KW-0436">Ligase</keyword>
<dbReference type="AlphaFoldDB" id="A0A7I8JYC2"/>
<dbReference type="PANTHER" id="PTHR43859">
    <property type="entry name" value="ACYL-ACTIVATING ENZYME"/>
    <property type="match status" value="1"/>
</dbReference>
<dbReference type="PANTHER" id="PTHR43859:SF7">
    <property type="entry name" value="ACETATE_BUTYRATE--COA LIGASE AAE7, PEROXISOMAL"/>
    <property type="match status" value="1"/>
</dbReference>
<evidence type="ECO:0000256" key="1">
    <source>
        <dbReference type="ARBA" id="ARBA00006432"/>
    </source>
</evidence>
<gene>
    <name evidence="4" type="ORF">SI8410_01001091</name>
</gene>
<dbReference type="EMBL" id="LR746264">
    <property type="protein sequence ID" value="CAA7388962.1"/>
    <property type="molecule type" value="Genomic_DNA"/>
</dbReference>
<reference evidence="4" key="1">
    <citation type="submission" date="2020-02" db="EMBL/GenBank/DDBJ databases">
        <authorList>
            <person name="Scholz U."/>
            <person name="Mascher M."/>
            <person name="Fiebig A."/>
        </authorList>
    </citation>
    <scope>NUCLEOTIDE SEQUENCE</scope>
</reference>
<dbReference type="Proteomes" id="UP000663760">
    <property type="component" value="Chromosome 1"/>
</dbReference>
<proteinExistence type="inferred from homology"/>
<protein>
    <recommendedName>
        <fullName evidence="3">AMP-dependent synthetase/ligase domain-containing protein</fullName>
    </recommendedName>
</protein>
<dbReference type="GO" id="GO:0016874">
    <property type="term" value="F:ligase activity"/>
    <property type="evidence" value="ECO:0007669"/>
    <property type="project" value="UniProtKB-KW"/>
</dbReference>
<accession>A0A7I8JYC2</accession>
<evidence type="ECO:0000313" key="4">
    <source>
        <dbReference type="EMBL" id="CAA7388962.1"/>
    </source>
</evidence>
<organism evidence="4 5">
    <name type="scientific">Spirodela intermedia</name>
    <name type="common">Intermediate duckweed</name>
    <dbReference type="NCBI Taxonomy" id="51605"/>
    <lineage>
        <taxon>Eukaryota</taxon>
        <taxon>Viridiplantae</taxon>
        <taxon>Streptophyta</taxon>
        <taxon>Embryophyta</taxon>
        <taxon>Tracheophyta</taxon>
        <taxon>Spermatophyta</taxon>
        <taxon>Magnoliopsida</taxon>
        <taxon>Liliopsida</taxon>
        <taxon>Araceae</taxon>
        <taxon>Lemnoideae</taxon>
        <taxon>Spirodela</taxon>
    </lineage>
</organism>
<keyword evidence="5" id="KW-1185">Reference proteome</keyword>
<sequence length="88" mass="9899">MDRDIDDLPKNAANYTALTPLWFLERAAYVHPERASIVHGTLRYTWRQTYERCRRLASALSSRSIGPGSTASGAPYNSPTVAVVFYSY</sequence>
<comment type="similarity">
    <text evidence="1">Belongs to the ATP-dependent AMP-binding enzyme family.</text>
</comment>
<dbReference type="Gene3D" id="3.40.50.980">
    <property type="match status" value="1"/>
</dbReference>
<evidence type="ECO:0000313" key="5">
    <source>
        <dbReference type="Proteomes" id="UP000663760"/>
    </source>
</evidence>
<dbReference type="SUPFAM" id="SSF56801">
    <property type="entry name" value="Acetyl-CoA synthetase-like"/>
    <property type="match status" value="1"/>
</dbReference>
<dbReference type="OrthoDB" id="695225at2759"/>
<evidence type="ECO:0000259" key="3">
    <source>
        <dbReference type="Pfam" id="PF00501"/>
    </source>
</evidence>
<evidence type="ECO:0000256" key="2">
    <source>
        <dbReference type="ARBA" id="ARBA00022598"/>
    </source>
</evidence>
<name>A0A7I8JYC2_SPIIN</name>
<dbReference type="InterPro" id="IPR000873">
    <property type="entry name" value="AMP-dep_synth/lig_dom"/>
</dbReference>
<feature type="domain" description="AMP-dependent synthetase/ligase" evidence="3">
    <location>
        <begin position="24"/>
        <end position="86"/>
    </location>
</feature>